<dbReference type="CDD" id="cd00090">
    <property type="entry name" value="HTH_ARSR"/>
    <property type="match status" value="1"/>
</dbReference>
<keyword evidence="6" id="KW-1185">Reference proteome</keyword>
<evidence type="ECO:0000313" key="6">
    <source>
        <dbReference type="Proteomes" id="UP000677305"/>
    </source>
</evidence>
<feature type="domain" description="HTH arsR-type" evidence="4">
    <location>
        <begin position="25"/>
        <end position="117"/>
    </location>
</feature>
<evidence type="ECO:0000256" key="3">
    <source>
        <dbReference type="ARBA" id="ARBA00023163"/>
    </source>
</evidence>
<dbReference type="GO" id="GO:0003677">
    <property type="term" value="F:DNA binding"/>
    <property type="evidence" value="ECO:0007669"/>
    <property type="project" value="UniProtKB-KW"/>
</dbReference>
<dbReference type="PANTHER" id="PTHR43132:SF6">
    <property type="entry name" value="HTH-TYPE TRANSCRIPTIONAL REPRESSOR CZRA"/>
    <property type="match status" value="1"/>
</dbReference>
<dbReference type="Proteomes" id="UP000677305">
    <property type="component" value="Chromosome"/>
</dbReference>
<accession>A0A8J8MBU1</accession>
<protein>
    <submittedName>
        <fullName evidence="5">Helix-turn-helix transcriptional regulator</fullName>
    </submittedName>
</protein>
<evidence type="ECO:0000259" key="4">
    <source>
        <dbReference type="PROSITE" id="PS50987"/>
    </source>
</evidence>
<proteinExistence type="predicted"/>
<dbReference type="InterPro" id="IPR036388">
    <property type="entry name" value="WH-like_DNA-bd_sf"/>
</dbReference>
<dbReference type="InterPro" id="IPR001845">
    <property type="entry name" value="HTH_ArsR_DNA-bd_dom"/>
</dbReference>
<keyword evidence="3" id="KW-0804">Transcription</keyword>
<dbReference type="Gene3D" id="1.10.10.10">
    <property type="entry name" value="Winged helix-like DNA-binding domain superfamily/Winged helix DNA-binding domain"/>
    <property type="match status" value="1"/>
</dbReference>
<keyword evidence="2" id="KW-0238">DNA-binding</keyword>
<evidence type="ECO:0000256" key="1">
    <source>
        <dbReference type="ARBA" id="ARBA00023015"/>
    </source>
</evidence>
<dbReference type="Pfam" id="PF01022">
    <property type="entry name" value="HTH_5"/>
    <property type="match status" value="1"/>
</dbReference>
<dbReference type="KEGG" id="vgu:HYG85_13980"/>
<dbReference type="RefSeq" id="WP_202975242.1">
    <property type="nucleotide sequence ID" value="NZ_CP058561.1"/>
</dbReference>
<dbReference type="PRINTS" id="PR00778">
    <property type="entry name" value="HTHARSR"/>
</dbReference>
<reference evidence="5 6" key="1">
    <citation type="submission" date="2020-07" db="EMBL/GenBank/DDBJ databases">
        <title>Vallitalea guaymasensis genome.</title>
        <authorList>
            <person name="Postec A."/>
        </authorList>
    </citation>
    <scope>NUCLEOTIDE SEQUENCE [LARGE SCALE GENOMIC DNA]</scope>
    <source>
        <strain evidence="5 6">Ra1766G1</strain>
    </source>
</reference>
<sequence>MRKEEEKKECCKDDKFITKVQSIMADEETIFLLSDFFKNFGDSTRVRIMGALFNGEMCVGTIADVLNMTQSAVSHQLRVLKASRLVKARKEGKLVYYSLNDDHIKMIYKMGIEHILE</sequence>
<dbReference type="InterPro" id="IPR051011">
    <property type="entry name" value="Metal_resp_trans_reg"/>
</dbReference>
<dbReference type="NCBIfam" id="NF033788">
    <property type="entry name" value="HTH_metalloreg"/>
    <property type="match status" value="1"/>
</dbReference>
<organism evidence="5 6">
    <name type="scientific">Vallitalea guaymasensis</name>
    <dbReference type="NCBI Taxonomy" id="1185412"/>
    <lineage>
        <taxon>Bacteria</taxon>
        <taxon>Bacillati</taxon>
        <taxon>Bacillota</taxon>
        <taxon>Clostridia</taxon>
        <taxon>Lachnospirales</taxon>
        <taxon>Vallitaleaceae</taxon>
        <taxon>Vallitalea</taxon>
    </lineage>
</organism>
<dbReference type="PROSITE" id="PS50987">
    <property type="entry name" value="HTH_ARSR_2"/>
    <property type="match status" value="1"/>
</dbReference>
<evidence type="ECO:0000256" key="2">
    <source>
        <dbReference type="ARBA" id="ARBA00023125"/>
    </source>
</evidence>
<keyword evidence="1" id="KW-0805">Transcription regulation</keyword>
<dbReference type="SUPFAM" id="SSF46785">
    <property type="entry name" value="Winged helix' DNA-binding domain"/>
    <property type="match status" value="1"/>
</dbReference>
<dbReference type="GO" id="GO:0003700">
    <property type="term" value="F:DNA-binding transcription factor activity"/>
    <property type="evidence" value="ECO:0007669"/>
    <property type="project" value="InterPro"/>
</dbReference>
<dbReference type="AlphaFoldDB" id="A0A8J8MBU1"/>
<name>A0A8J8MBU1_9FIRM</name>
<dbReference type="InterPro" id="IPR011991">
    <property type="entry name" value="ArsR-like_HTH"/>
</dbReference>
<dbReference type="InterPro" id="IPR036390">
    <property type="entry name" value="WH_DNA-bd_sf"/>
</dbReference>
<dbReference type="EMBL" id="CP058561">
    <property type="protein sequence ID" value="QUH29959.1"/>
    <property type="molecule type" value="Genomic_DNA"/>
</dbReference>
<dbReference type="PANTHER" id="PTHR43132">
    <property type="entry name" value="ARSENICAL RESISTANCE OPERON REPRESSOR ARSR-RELATED"/>
    <property type="match status" value="1"/>
</dbReference>
<gene>
    <name evidence="5" type="ORF">HYG85_13980</name>
</gene>
<dbReference type="SMART" id="SM00418">
    <property type="entry name" value="HTH_ARSR"/>
    <property type="match status" value="1"/>
</dbReference>
<evidence type="ECO:0000313" key="5">
    <source>
        <dbReference type="EMBL" id="QUH29959.1"/>
    </source>
</evidence>